<dbReference type="Gene3D" id="3.30.70.2450">
    <property type="match status" value="1"/>
</dbReference>
<reference evidence="3 4" key="1">
    <citation type="submission" date="2017-02" db="EMBL/GenBank/DDBJ databases">
        <authorList>
            <person name="Peterson S.W."/>
        </authorList>
    </citation>
    <scope>NUCLEOTIDE SEQUENCE [LARGE SCALE GENOMIC DNA]</scope>
    <source>
        <strain evidence="3 4">B Mb 05.01</strain>
    </source>
</reference>
<dbReference type="Gene3D" id="3.50.50.60">
    <property type="entry name" value="FAD/NAD(P)-binding domain"/>
    <property type="match status" value="1"/>
</dbReference>
<accession>A0A1R4IIR2</accession>
<dbReference type="SUPFAM" id="SSF51905">
    <property type="entry name" value="FAD/NAD(P)-binding domain"/>
    <property type="match status" value="1"/>
</dbReference>
<dbReference type="EMBL" id="FUKO01000009">
    <property type="protein sequence ID" value="SJN19700.1"/>
    <property type="molecule type" value="Genomic_DNA"/>
</dbReference>
<dbReference type="InterPro" id="IPR036188">
    <property type="entry name" value="FAD/NAD-bd_sf"/>
</dbReference>
<name>A0A1R4IIR2_9MICO</name>
<dbReference type="GO" id="GO:0008688">
    <property type="term" value="F:3-(3-hydroxyphenyl)propionate hydroxylase activity"/>
    <property type="evidence" value="ECO:0007669"/>
    <property type="project" value="TreeGrafter"/>
</dbReference>
<evidence type="ECO:0000256" key="1">
    <source>
        <dbReference type="ARBA" id="ARBA00023002"/>
    </source>
</evidence>
<evidence type="ECO:0000313" key="3">
    <source>
        <dbReference type="EMBL" id="SJN19700.1"/>
    </source>
</evidence>
<evidence type="ECO:0000313" key="4">
    <source>
        <dbReference type="Proteomes" id="UP000196320"/>
    </source>
</evidence>
<protein>
    <submittedName>
        <fullName evidence="3">Salicylate hydroxylase</fullName>
        <ecNumber evidence="3">1.14.13.1</ecNumber>
    </submittedName>
</protein>
<dbReference type="PANTHER" id="PTHR43476:SF3">
    <property type="entry name" value="FAD-BINDING MONOOXYGENASE"/>
    <property type="match status" value="1"/>
</dbReference>
<keyword evidence="1 3" id="KW-0560">Oxidoreductase</keyword>
<dbReference type="Pfam" id="PF01494">
    <property type="entry name" value="FAD_binding_3"/>
    <property type="match status" value="1"/>
</dbReference>
<dbReference type="GO" id="GO:0018658">
    <property type="term" value="F:salicylate 1-monooxygenase activity"/>
    <property type="evidence" value="ECO:0007669"/>
    <property type="project" value="UniProtKB-EC"/>
</dbReference>
<dbReference type="RefSeq" id="WP_087129870.1">
    <property type="nucleotide sequence ID" value="NZ_FUKO01000009.1"/>
</dbReference>
<dbReference type="AlphaFoldDB" id="A0A1R4IIR2"/>
<organism evidence="3 4">
    <name type="scientific">Microbacterium esteraromaticum</name>
    <dbReference type="NCBI Taxonomy" id="57043"/>
    <lineage>
        <taxon>Bacteria</taxon>
        <taxon>Bacillati</taxon>
        <taxon>Actinomycetota</taxon>
        <taxon>Actinomycetes</taxon>
        <taxon>Micrococcales</taxon>
        <taxon>Microbacteriaceae</taxon>
        <taxon>Microbacterium</taxon>
    </lineage>
</organism>
<keyword evidence="4" id="KW-1185">Reference proteome</keyword>
<dbReference type="GO" id="GO:0071949">
    <property type="term" value="F:FAD binding"/>
    <property type="evidence" value="ECO:0007669"/>
    <property type="project" value="InterPro"/>
</dbReference>
<dbReference type="InterPro" id="IPR050631">
    <property type="entry name" value="PheA/TfdB_FAD_monoxygenase"/>
</dbReference>
<dbReference type="GO" id="GO:0019622">
    <property type="term" value="P:3-(3-hydroxy)phenylpropionate catabolic process"/>
    <property type="evidence" value="ECO:0007669"/>
    <property type="project" value="TreeGrafter"/>
</dbReference>
<sequence length="371" mass="39137">MADHEVIIAGAGPVGLMLGCLLAGRGIDVLVCDSGDGVDGRTRAIGLHPPGLAALDEAGVGEQIRQSAVRLEGAEVFARGRMLASVPLVGRREVLALPQGRTDAVLRGRLQQLGAAMRTGCEVRTVEQDGAVVRVQVVEEAMAKELTSSFFIAADGVRSIVRTQLGIPWLARPGRARYSMMDIPDPDAAPVARLFCEPAGIVESFPLPAGARRWVVRHTDDAAELSADSFVGEIDARTGIRITPPADCVPTGFTAKQHRAERAVHVRIALLGDAAHESSPIGGQGMNLGWVNARRLAERIQAALQSGGVLSGDDRRSARAVAAVQRRAHFYMSMGSPAAGVIPPARETLIRMLGSAPLRPAAAWLMTMGGL</sequence>
<dbReference type="OrthoDB" id="4246007at2"/>
<feature type="domain" description="FAD-binding" evidence="2">
    <location>
        <begin position="4"/>
        <end position="325"/>
    </location>
</feature>
<proteinExistence type="predicted"/>
<dbReference type="PANTHER" id="PTHR43476">
    <property type="entry name" value="3-(3-HYDROXY-PHENYL)PROPIONATE/3-HYDROXYCINNAMIC ACID HYDROXYLASE"/>
    <property type="match status" value="1"/>
</dbReference>
<dbReference type="EC" id="1.14.13.1" evidence="3"/>
<gene>
    <name evidence="3" type="ORF">FM104_02410</name>
</gene>
<dbReference type="Proteomes" id="UP000196320">
    <property type="component" value="Unassembled WGS sequence"/>
</dbReference>
<dbReference type="InterPro" id="IPR002938">
    <property type="entry name" value="FAD-bd"/>
</dbReference>
<dbReference type="PRINTS" id="PR00420">
    <property type="entry name" value="RNGMNOXGNASE"/>
</dbReference>
<evidence type="ECO:0000259" key="2">
    <source>
        <dbReference type="Pfam" id="PF01494"/>
    </source>
</evidence>